<comment type="caution">
    <text evidence="3">The sequence shown here is derived from an EMBL/GenBank/DDBJ whole genome shotgun (WGS) entry which is preliminary data.</text>
</comment>
<gene>
    <name evidence="3" type="ORF">DDF67_21980</name>
</gene>
<dbReference type="GO" id="GO:0000160">
    <property type="term" value="P:phosphorelay signal transduction system"/>
    <property type="evidence" value="ECO:0007669"/>
    <property type="project" value="InterPro"/>
</dbReference>
<evidence type="ECO:0000313" key="4">
    <source>
        <dbReference type="Proteomes" id="UP000245073"/>
    </source>
</evidence>
<protein>
    <recommendedName>
        <fullName evidence="2">Response regulatory domain-containing protein</fullName>
    </recommendedName>
</protein>
<proteinExistence type="predicted"/>
<dbReference type="SUPFAM" id="SSF52172">
    <property type="entry name" value="CheY-like"/>
    <property type="match status" value="1"/>
</dbReference>
<dbReference type="InterPro" id="IPR011006">
    <property type="entry name" value="CheY-like_superfamily"/>
</dbReference>
<evidence type="ECO:0000256" key="1">
    <source>
        <dbReference type="PROSITE-ProRule" id="PRU00169"/>
    </source>
</evidence>
<evidence type="ECO:0000313" key="3">
    <source>
        <dbReference type="EMBL" id="PVM82960.1"/>
    </source>
</evidence>
<dbReference type="EMBL" id="QDKQ01000071">
    <property type="protein sequence ID" value="PVM82960.1"/>
    <property type="molecule type" value="Genomic_DNA"/>
</dbReference>
<dbReference type="RefSeq" id="WP_109454927.1">
    <property type="nucleotide sequence ID" value="NZ_QDKQ01000071.1"/>
</dbReference>
<dbReference type="SMART" id="SM00448">
    <property type="entry name" value="REC"/>
    <property type="match status" value="1"/>
</dbReference>
<dbReference type="Pfam" id="PF00072">
    <property type="entry name" value="Response_reg"/>
    <property type="match status" value="1"/>
</dbReference>
<accession>A0A2T9JGY1</accession>
<organism evidence="3 4">
    <name type="scientific">Caulobacter endophyticus</name>
    <dbReference type="NCBI Taxonomy" id="2172652"/>
    <lineage>
        <taxon>Bacteria</taxon>
        <taxon>Pseudomonadati</taxon>
        <taxon>Pseudomonadota</taxon>
        <taxon>Alphaproteobacteria</taxon>
        <taxon>Caulobacterales</taxon>
        <taxon>Caulobacteraceae</taxon>
        <taxon>Caulobacter</taxon>
    </lineage>
</organism>
<reference evidence="3 4" key="1">
    <citation type="submission" date="2018-04" db="EMBL/GenBank/DDBJ databases">
        <title>The genome sequence of Caulobacter sp. 744.</title>
        <authorList>
            <person name="Gao J."/>
            <person name="Sun J."/>
        </authorList>
    </citation>
    <scope>NUCLEOTIDE SEQUENCE [LARGE SCALE GENOMIC DNA]</scope>
    <source>
        <strain evidence="3 4">774</strain>
    </source>
</reference>
<dbReference type="AlphaFoldDB" id="A0A2T9JGY1"/>
<dbReference type="Gene3D" id="3.40.50.2300">
    <property type="match status" value="1"/>
</dbReference>
<feature type="domain" description="Response regulatory" evidence="2">
    <location>
        <begin position="16"/>
        <end position="126"/>
    </location>
</feature>
<sequence>MPERTSPETPDLSGRRVLVVEDDFYLAGDTSRALREAGAEVVGPVPRPGPALEVLAREDLDAAVVDINLGEGPSFALADALKRAGVPFLFVTGYDEALIPQRLSNVAMILKPADKAAILEGVADLWRVPAIK</sequence>
<dbReference type="Proteomes" id="UP000245073">
    <property type="component" value="Unassembled WGS sequence"/>
</dbReference>
<keyword evidence="4" id="KW-1185">Reference proteome</keyword>
<name>A0A2T9JGY1_9CAUL</name>
<dbReference type="PROSITE" id="PS50110">
    <property type="entry name" value="RESPONSE_REGULATORY"/>
    <property type="match status" value="1"/>
</dbReference>
<dbReference type="InterPro" id="IPR001789">
    <property type="entry name" value="Sig_transdc_resp-reg_receiver"/>
</dbReference>
<evidence type="ECO:0000259" key="2">
    <source>
        <dbReference type="PROSITE" id="PS50110"/>
    </source>
</evidence>
<keyword evidence="1" id="KW-0597">Phosphoprotein</keyword>
<feature type="modified residue" description="4-aspartylphosphate" evidence="1">
    <location>
        <position position="66"/>
    </location>
</feature>